<dbReference type="PANTHER" id="PTHR47505:SF1">
    <property type="entry name" value="DNA UTILIZATION PROTEIN YHGH"/>
    <property type="match status" value="1"/>
</dbReference>
<comment type="similarity">
    <text evidence="1">Belongs to the ComF/GntX family.</text>
</comment>
<feature type="domain" description="Double zinc ribbon" evidence="3">
    <location>
        <begin position="37"/>
        <end position="83"/>
    </location>
</feature>
<dbReference type="Pfam" id="PF18912">
    <property type="entry name" value="DZR_2"/>
    <property type="match status" value="1"/>
</dbReference>
<evidence type="ECO:0000259" key="3">
    <source>
        <dbReference type="Pfam" id="PF18912"/>
    </source>
</evidence>
<dbReference type="Pfam" id="PF00156">
    <property type="entry name" value="Pribosyltran"/>
    <property type="match status" value="1"/>
</dbReference>
<gene>
    <name evidence="4" type="ORF">HDIA_3804</name>
</gene>
<feature type="domain" description="Phosphoribosyltransferase" evidence="2">
    <location>
        <begin position="185"/>
        <end position="262"/>
    </location>
</feature>
<keyword evidence="5" id="KW-1185">Reference proteome</keyword>
<proteinExistence type="inferred from homology"/>
<dbReference type="SUPFAM" id="SSF53271">
    <property type="entry name" value="PRTase-like"/>
    <property type="match status" value="1"/>
</dbReference>
<reference evidence="5" key="1">
    <citation type="submission" date="2017-09" db="EMBL/GenBank/DDBJ databases">
        <title>Genome sequence of Nannocystis excedens DSM 71.</title>
        <authorList>
            <person name="Blom J."/>
        </authorList>
    </citation>
    <scope>NUCLEOTIDE SEQUENCE [LARGE SCALE GENOMIC DNA]</scope>
    <source>
        <strain evidence="5">type strain: E19</strain>
    </source>
</reference>
<dbReference type="CDD" id="cd06223">
    <property type="entry name" value="PRTases_typeI"/>
    <property type="match status" value="1"/>
</dbReference>
<dbReference type="OrthoDB" id="9779910at2"/>
<sequence>MWLPAGVSAVDDPDLPDETAAIRPAPRQAVPGILRRIVDFALPPTCALCRSLIAEPGGLCPRCWSMLRFIERPYCERLGTPFSFDLGEGALSAPAIADPPDFDRLRAVAVFDGGARDLVHDLKYRDRTHLARPMGRMMARSGRDLLDDADLILPVPLHPLRLWRRRFNQSALLAREISQASGISLSTNALRRVRRTRRQVGLERQARIDNMRGAFALSDPAAISGGKIVLVDDVFTTGATVASATKVLKRAKAARVDVLVFARVVDPGAS</sequence>
<dbReference type="AlphaFoldDB" id="A0A2C9DCL0"/>
<protein>
    <submittedName>
        <fullName evidence="4">DNA utilization protein GntX</fullName>
    </submittedName>
</protein>
<dbReference type="PANTHER" id="PTHR47505">
    <property type="entry name" value="DNA UTILIZATION PROTEIN YHGH"/>
    <property type="match status" value="1"/>
</dbReference>
<evidence type="ECO:0000313" key="4">
    <source>
        <dbReference type="EMBL" id="SON57345.1"/>
    </source>
</evidence>
<evidence type="ECO:0000313" key="5">
    <source>
        <dbReference type="Proteomes" id="UP000223606"/>
    </source>
</evidence>
<evidence type="ECO:0000259" key="2">
    <source>
        <dbReference type="Pfam" id="PF00156"/>
    </source>
</evidence>
<dbReference type="Proteomes" id="UP000223606">
    <property type="component" value="Chromosome 1"/>
</dbReference>
<organism evidence="4 5">
    <name type="scientific">Hartmannibacter diazotrophicus</name>
    <dbReference type="NCBI Taxonomy" id="1482074"/>
    <lineage>
        <taxon>Bacteria</taxon>
        <taxon>Pseudomonadati</taxon>
        <taxon>Pseudomonadota</taxon>
        <taxon>Alphaproteobacteria</taxon>
        <taxon>Hyphomicrobiales</taxon>
        <taxon>Pleomorphomonadaceae</taxon>
        <taxon>Hartmannibacter</taxon>
    </lineage>
</organism>
<dbReference type="InterPro" id="IPR000836">
    <property type="entry name" value="PRTase_dom"/>
</dbReference>
<accession>A0A2C9DCL0</accession>
<dbReference type="RefSeq" id="WP_099557618.1">
    <property type="nucleotide sequence ID" value="NZ_LT960614.1"/>
</dbReference>
<evidence type="ECO:0000256" key="1">
    <source>
        <dbReference type="ARBA" id="ARBA00008007"/>
    </source>
</evidence>
<name>A0A2C9DCL0_9HYPH</name>
<dbReference type="InterPro" id="IPR051910">
    <property type="entry name" value="ComF/GntX_DNA_util-trans"/>
</dbReference>
<dbReference type="KEGG" id="hdi:HDIA_3804"/>
<dbReference type="InterPro" id="IPR044005">
    <property type="entry name" value="DZR_2"/>
</dbReference>
<dbReference type="EMBL" id="LT960614">
    <property type="protein sequence ID" value="SON57345.1"/>
    <property type="molecule type" value="Genomic_DNA"/>
</dbReference>
<dbReference type="InterPro" id="IPR029057">
    <property type="entry name" value="PRTase-like"/>
</dbReference>
<dbReference type="Gene3D" id="3.40.50.2020">
    <property type="match status" value="1"/>
</dbReference>